<gene>
    <name evidence="3" type="ordered locus">PHZ_c1602</name>
</gene>
<dbReference type="Pfam" id="PF12706">
    <property type="entry name" value="Lactamase_B_2"/>
    <property type="match status" value="1"/>
</dbReference>
<feature type="compositionally biased region" description="Basic residues" evidence="1">
    <location>
        <begin position="7"/>
        <end position="16"/>
    </location>
</feature>
<dbReference type="HOGENOM" id="CLU_044538_2_1_5"/>
<dbReference type="Proteomes" id="UP000001868">
    <property type="component" value="Chromosome"/>
</dbReference>
<dbReference type="InterPro" id="IPR036866">
    <property type="entry name" value="RibonucZ/Hydroxyglut_hydro"/>
</dbReference>
<evidence type="ECO:0000259" key="2">
    <source>
        <dbReference type="Pfam" id="PF12706"/>
    </source>
</evidence>
<dbReference type="PANTHER" id="PTHR42663">
    <property type="entry name" value="HYDROLASE C777.06C-RELATED-RELATED"/>
    <property type="match status" value="1"/>
</dbReference>
<dbReference type="PANTHER" id="PTHR42663:SF6">
    <property type="entry name" value="HYDROLASE C777.06C-RELATED"/>
    <property type="match status" value="1"/>
</dbReference>
<dbReference type="SUPFAM" id="SSF56281">
    <property type="entry name" value="Metallo-hydrolase/oxidoreductase"/>
    <property type="match status" value="1"/>
</dbReference>
<name>B4RAW2_PHEZH</name>
<evidence type="ECO:0000256" key="1">
    <source>
        <dbReference type="SAM" id="MobiDB-lite"/>
    </source>
</evidence>
<dbReference type="InterPro" id="IPR001279">
    <property type="entry name" value="Metallo-B-lactamas"/>
</dbReference>
<dbReference type="EMBL" id="CP000747">
    <property type="protein sequence ID" value="ACG78013.1"/>
    <property type="molecule type" value="Genomic_DNA"/>
</dbReference>
<feature type="region of interest" description="Disordered" evidence="1">
    <location>
        <begin position="1"/>
        <end position="21"/>
    </location>
</feature>
<sequence length="298" mass="33017">MGPGRGRAAHRGRLLRPVRPDSPAMSATLEVVILGCGSSGGVPRADGEWGDCDPANPKNLRTRCSIFVRRKAADPLSETSVLVDASPELRQQTARAGVKRLDAVLLTHDHADQVHGLDDVRAFYLRQQARIPCWMDPATTRTMMRRFGYIFEGEGGYPAICEREALPPHGTPWAVEGPSGPIPVRTFDQDHGGVRSVGYRFGGVAYSSDVVGLDEAAFEALADLDVWIVDALRRRPHPTHAHLDRALEWIDRVRPRRAILTNMHIDMDFETLRRELPEGVEPAYDGLTIQHELRGENA</sequence>
<proteinExistence type="predicted"/>
<dbReference type="eggNOG" id="COG1235">
    <property type="taxonomic scope" value="Bacteria"/>
</dbReference>
<dbReference type="AlphaFoldDB" id="B4RAW2"/>
<accession>B4RAW2</accession>
<keyword evidence="4" id="KW-1185">Reference proteome</keyword>
<reference evidence="3 4" key="1">
    <citation type="journal article" date="2008" name="BMC Genomics">
        <title>Complete genome of Phenylobacterium zucineum - a novel facultative intracellular bacterium isolated from human erythroleukemia cell line K562.</title>
        <authorList>
            <person name="Luo Y."/>
            <person name="Xu X."/>
            <person name="Ding Z."/>
            <person name="Liu Z."/>
            <person name="Zhang B."/>
            <person name="Yan Z."/>
            <person name="Sun J."/>
            <person name="Hu S."/>
            <person name="Hu X."/>
        </authorList>
    </citation>
    <scope>NUCLEOTIDE SEQUENCE [LARGE SCALE GENOMIC DNA]</scope>
    <source>
        <strain evidence="3 4">HLK1</strain>
    </source>
</reference>
<protein>
    <recommendedName>
        <fullName evidence="2">Metallo-beta-lactamase domain-containing protein</fullName>
    </recommendedName>
</protein>
<feature type="domain" description="Metallo-beta-lactamase" evidence="2">
    <location>
        <begin position="80"/>
        <end position="261"/>
    </location>
</feature>
<evidence type="ECO:0000313" key="3">
    <source>
        <dbReference type="EMBL" id="ACG78013.1"/>
    </source>
</evidence>
<dbReference type="STRING" id="450851.PHZ_c1602"/>
<dbReference type="KEGG" id="pzu:PHZ_c1602"/>
<evidence type="ECO:0000313" key="4">
    <source>
        <dbReference type="Proteomes" id="UP000001868"/>
    </source>
</evidence>
<dbReference type="Gene3D" id="3.60.15.10">
    <property type="entry name" value="Ribonuclease Z/Hydroxyacylglutathione hydrolase-like"/>
    <property type="match status" value="1"/>
</dbReference>
<organism evidence="3 4">
    <name type="scientific">Phenylobacterium zucineum (strain HLK1)</name>
    <dbReference type="NCBI Taxonomy" id="450851"/>
    <lineage>
        <taxon>Bacteria</taxon>
        <taxon>Pseudomonadati</taxon>
        <taxon>Pseudomonadota</taxon>
        <taxon>Alphaproteobacteria</taxon>
        <taxon>Caulobacterales</taxon>
        <taxon>Caulobacteraceae</taxon>
        <taxon>Phenylobacterium</taxon>
    </lineage>
</organism>
<dbReference type="CDD" id="cd16279">
    <property type="entry name" value="metallo-hydrolase-like_MBL-fold"/>
    <property type="match status" value="1"/>
</dbReference>